<reference evidence="2" key="1">
    <citation type="submission" date="2020-11" db="EMBL/GenBank/DDBJ databases">
        <authorList>
            <person name="Whiteford S."/>
        </authorList>
    </citation>
    <scope>NUCLEOTIDE SEQUENCE</scope>
</reference>
<accession>A0A8S4G3F8</accession>
<feature type="domain" description="Integrase zinc-binding" evidence="1">
    <location>
        <begin position="124"/>
        <end position="173"/>
    </location>
</feature>
<dbReference type="Pfam" id="PF17921">
    <property type="entry name" value="Integrase_H2C2"/>
    <property type="match status" value="1"/>
</dbReference>
<evidence type="ECO:0000313" key="3">
    <source>
        <dbReference type="Proteomes" id="UP000653454"/>
    </source>
</evidence>
<comment type="caution">
    <text evidence="2">The sequence shown here is derived from an EMBL/GenBank/DDBJ whole genome shotgun (WGS) entry which is preliminary data.</text>
</comment>
<gene>
    <name evidence="2" type="ORF">PLXY2_LOCUS12721</name>
</gene>
<dbReference type="PANTHER" id="PTHR47331">
    <property type="entry name" value="PHD-TYPE DOMAIN-CONTAINING PROTEIN"/>
    <property type="match status" value="1"/>
</dbReference>
<dbReference type="Gene3D" id="1.10.340.70">
    <property type="match status" value="1"/>
</dbReference>
<protein>
    <submittedName>
        <fullName evidence="2">(diamondback moth) hypothetical protein</fullName>
    </submittedName>
</protein>
<keyword evidence="3" id="KW-1185">Reference proteome</keyword>
<dbReference type="EMBL" id="CAJHNJ030000078">
    <property type="protein sequence ID" value="CAG9134411.1"/>
    <property type="molecule type" value="Genomic_DNA"/>
</dbReference>
<sequence>MNVADDATRPNYSPDTNANRWFVGPDFLRGPDSEWPAPINSPEESAETYACQADSIPPHLPDISRMYERDAGADHCGRARISRPMPQADPAKDGVLRLDGRISAATASAAAKRPIILDGRHTFTTLLVQREHETAQHANNERVINNLRQKYWILHLRPTVKRVARSCARCMVTRSIPRTPPTGELPRARLDPTHSLSLSHPCDALIGRARRSLKQ</sequence>
<dbReference type="Proteomes" id="UP000653454">
    <property type="component" value="Unassembled WGS sequence"/>
</dbReference>
<dbReference type="AlphaFoldDB" id="A0A8S4G3F8"/>
<evidence type="ECO:0000313" key="2">
    <source>
        <dbReference type="EMBL" id="CAG9134411.1"/>
    </source>
</evidence>
<organism evidence="2 3">
    <name type="scientific">Plutella xylostella</name>
    <name type="common">Diamondback moth</name>
    <name type="synonym">Plutella maculipennis</name>
    <dbReference type="NCBI Taxonomy" id="51655"/>
    <lineage>
        <taxon>Eukaryota</taxon>
        <taxon>Metazoa</taxon>
        <taxon>Ecdysozoa</taxon>
        <taxon>Arthropoda</taxon>
        <taxon>Hexapoda</taxon>
        <taxon>Insecta</taxon>
        <taxon>Pterygota</taxon>
        <taxon>Neoptera</taxon>
        <taxon>Endopterygota</taxon>
        <taxon>Lepidoptera</taxon>
        <taxon>Glossata</taxon>
        <taxon>Ditrysia</taxon>
        <taxon>Yponomeutoidea</taxon>
        <taxon>Plutellidae</taxon>
        <taxon>Plutella</taxon>
    </lineage>
</organism>
<dbReference type="InterPro" id="IPR041588">
    <property type="entry name" value="Integrase_H2C2"/>
</dbReference>
<name>A0A8S4G3F8_PLUXY</name>
<proteinExistence type="predicted"/>
<evidence type="ECO:0000259" key="1">
    <source>
        <dbReference type="Pfam" id="PF17921"/>
    </source>
</evidence>